<dbReference type="Pfam" id="PF10245">
    <property type="entry name" value="MRP-S22"/>
    <property type="match status" value="1"/>
</dbReference>
<evidence type="ECO:0000256" key="8">
    <source>
        <dbReference type="SAM" id="MobiDB-lite"/>
    </source>
</evidence>
<keyword evidence="5" id="KW-0256">Endoplasmic reticulum</keyword>
<proteinExistence type="predicted"/>
<feature type="compositionally biased region" description="Acidic residues" evidence="8">
    <location>
        <begin position="862"/>
        <end position="890"/>
    </location>
</feature>
<dbReference type="Gene3D" id="1.20.58.760">
    <property type="entry name" value="Peptidase M41"/>
    <property type="match status" value="1"/>
</dbReference>
<dbReference type="GO" id="GO:0005763">
    <property type="term" value="C:mitochondrial small ribosomal subunit"/>
    <property type="evidence" value="ECO:0007669"/>
    <property type="project" value="TreeGrafter"/>
</dbReference>
<keyword evidence="10" id="KW-1185">Reference proteome</keyword>
<dbReference type="GO" id="GO:0003735">
    <property type="term" value="F:structural constituent of ribosome"/>
    <property type="evidence" value="ECO:0007669"/>
    <property type="project" value="TreeGrafter"/>
</dbReference>
<accession>A0A914HDL9</accession>
<protein>
    <submittedName>
        <fullName evidence="11">Mannosyltransferase</fullName>
    </submittedName>
</protein>
<keyword evidence="2" id="KW-0328">Glycosyltransferase</keyword>
<feature type="region of interest" description="Disordered" evidence="8">
    <location>
        <begin position="857"/>
        <end position="916"/>
    </location>
</feature>
<feature type="transmembrane region" description="Helical" evidence="9">
    <location>
        <begin position="313"/>
        <end position="331"/>
    </location>
</feature>
<keyword evidence="7 9" id="KW-0472">Membrane</keyword>
<dbReference type="GO" id="GO:0006508">
    <property type="term" value="P:proteolysis"/>
    <property type="evidence" value="ECO:0007669"/>
    <property type="project" value="InterPro"/>
</dbReference>
<dbReference type="WBParaSite" id="Gr19_v10_g16160.t1">
    <property type="protein sequence ID" value="Gr19_v10_g16160.t1"/>
    <property type="gene ID" value="Gr19_v10_g16160"/>
</dbReference>
<evidence type="ECO:0000313" key="10">
    <source>
        <dbReference type="Proteomes" id="UP000887572"/>
    </source>
</evidence>
<dbReference type="GO" id="GO:0004222">
    <property type="term" value="F:metalloendopeptidase activity"/>
    <property type="evidence" value="ECO:0007669"/>
    <property type="project" value="InterPro"/>
</dbReference>
<evidence type="ECO:0000256" key="3">
    <source>
        <dbReference type="ARBA" id="ARBA00022679"/>
    </source>
</evidence>
<feature type="compositionally biased region" description="Basic and acidic residues" evidence="8">
    <location>
        <begin position="907"/>
        <end position="916"/>
    </location>
</feature>
<dbReference type="Pfam" id="PF03901">
    <property type="entry name" value="Glyco_transf_22"/>
    <property type="match status" value="2"/>
</dbReference>
<dbReference type="InterPro" id="IPR005599">
    <property type="entry name" value="GPI_mannosylTrfase"/>
</dbReference>
<dbReference type="AlphaFoldDB" id="A0A914HDL9"/>
<sequence>MVIFTIGILRKFALKFPVALNSSSWCRAESPLSHLSSDQLELLFVDDRVQKLLRSLTGQEVEKILRHRRVNRSERTHYALMTDNMYREYLSKMEDRSSKFLRFVPFKEPRSNRWEVLTHDAEINAFDNSKFIFADISYDATNEDRTVVVREPDGTLRTALPDERDRMNRLYFVQPNRPVKEPALFSTTDEWLQNCLDRDEHEFVLDWACYFFEPDSPKFVELCKHIFDKTLEDNKLEVLYSTRHFGTLAFYLLINGKMEQLLQFFEQKNREDGMDHTRQLWEILAYSQWEKRPKNFRRGFQTWEYAPNYAIRSWLYVLLYALPVQPLVYLIGSSKLALFFAIRFLIGALCLFAELSLYESVCRRAGNSVGRAFLLFSLLSPAMFGASCDFLPSSFSMALNALAMALWLREQWFLSIFLTASSALVEWPFAALLGLPIVLHATPKSGKEGQMANSSSSCMHCFMVNWPLTRGCSSRANAGTMPFVLISLAALLWLAVFFVQPHKEERFLFPVYPHICVLAAVGIDMLRRLLLLLLGVVFVPRSSPFYRFVVYGTTIFCLALTLIFVLCSVSRIAAVRRNYAGLMETYRALNERMQQEHQSGDEHDEELIQFGCALATNGIDFRPLFFCPKMPSTDTDSVVPLKWSLYAVNLTAFCPQRLAKHAAHTDWAHERREQSRDGRLWRDMCRWRAAIFWSIWMTDRRPNWSQTTKNGDRGPGRRHIVPDEKHDPSQHDKSPNEGRVVVQLGRQVAKQRAFDRSVGHGDAPSGDQSNWTRTARALVHSSQAYRAFVPELQEAQLAAAMDTVIAQAHDRARRILIANEKKLRQMAQLLFRKSTFDAEEFQRNNSCGRVREYIGCPPMNAEEGEGEDDDEIVPEEEVEGDEEDEDDEDTGSVFNESGSVVPEDERDDGREEVSMV</sequence>
<dbReference type="Proteomes" id="UP000887572">
    <property type="component" value="Unplaced"/>
</dbReference>
<feature type="transmembrane region" description="Helical" evidence="9">
    <location>
        <begin position="511"/>
        <end position="539"/>
    </location>
</feature>
<dbReference type="InterPro" id="IPR037219">
    <property type="entry name" value="Peptidase_M41-like"/>
</dbReference>
<evidence type="ECO:0000256" key="2">
    <source>
        <dbReference type="ARBA" id="ARBA00022676"/>
    </source>
</evidence>
<dbReference type="SUPFAM" id="SSF140990">
    <property type="entry name" value="FtsH protease domain-like"/>
    <property type="match status" value="1"/>
</dbReference>
<feature type="transmembrane region" description="Helical" evidence="9">
    <location>
        <begin position="545"/>
        <end position="567"/>
    </location>
</feature>
<keyword evidence="3" id="KW-0808">Transferase</keyword>
<keyword evidence="4 9" id="KW-0812">Transmembrane</keyword>
<dbReference type="GO" id="GO:0005524">
    <property type="term" value="F:ATP binding"/>
    <property type="evidence" value="ECO:0007669"/>
    <property type="project" value="InterPro"/>
</dbReference>
<keyword evidence="6 9" id="KW-1133">Transmembrane helix</keyword>
<evidence type="ECO:0000256" key="9">
    <source>
        <dbReference type="SAM" id="Phobius"/>
    </source>
</evidence>
<feature type="compositionally biased region" description="Basic and acidic residues" evidence="8">
    <location>
        <begin position="710"/>
        <end position="736"/>
    </location>
</feature>
<dbReference type="GO" id="GO:0004176">
    <property type="term" value="F:ATP-dependent peptidase activity"/>
    <property type="evidence" value="ECO:0007669"/>
    <property type="project" value="InterPro"/>
</dbReference>
<dbReference type="GO" id="GO:0005789">
    <property type="term" value="C:endoplasmic reticulum membrane"/>
    <property type="evidence" value="ECO:0007669"/>
    <property type="project" value="UniProtKB-SubCell"/>
</dbReference>
<feature type="transmembrane region" description="Helical" evidence="9">
    <location>
        <begin position="480"/>
        <end position="499"/>
    </location>
</feature>
<evidence type="ECO:0000256" key="6">
    <source>
        <dbReference type="ARBA" id="ARBA00022989"/>
    </source>
</evidence>
<organism evidence="10 11">
    <name type="scientific">Globodera rostochiensis</name>
    <name type="common">Golden nematode worm</name>
    <name type="synonym">Heterodera rostochiensis</name>
    <dbReference type="NCBI Taxonomy" id="31243"/>
    <lineage>
        <taxon>Eukaryota</taxon>
        <taxon>Metazoa</taxon>
        <taxon>Ecdysozoa</taxon>
        <taxon>Nematoda</taxon>
        <taxon>Chromadorea</taxon>
        <taxon>Rhabditida</taxon>
        <taxon>Tylenchina</taxon>
        <taxon>Tylenchomorpha</taxon>
        <taxon>Tylenchoidea</taxon>
        <taxon>Heteroderidae</taxon>
        <taxon>Heteroderinae</taxon>
        <taxon>Globodera</taxon>
    </lineage>
</organism>
<feature type="transmembrane region" description="Helical" evidence="9">
    <location>
        <begin position="412"/>
        <end position="439"/>
    </location>
</feature>
<dbReference type="InterPro" id="IPR019374">
    <property type="entry name" value="Ribosomal_mS22"/>
</dbReference>
<name>A0A914HDL9_GLORO</name>
<comment type="subcellular location">
    <subcellularLocation>
        <location evidence="1">Endoplasmic reticulum membrane</location>
        <topology evidence="1">Multi-pass membrane protein</topology>
    </subcellularLocation>
</comment>
<dbReference type="PANTHER" id="PTHR13071:SF4">
    <property type="entry name" value="SMALL RIBOSOMAL SUBUNIT PROTEIN MS22"/>
    <property type="match status" value="1"/>
</dbReference>
<feature type="transmembrane region" description="Helical" evidence="9">
    <location>
        <begin position="337"/>
        <end position="357"/>
    </location>
</feature>
<evidence type="ECO:0000256" key="1">
    <source>
        <dbReference type="ARBA" id="ARBA00004477"/>
    </source>
</evidence>
<evidence type="ECO:0000256" key="5">
    <source>
        <dbReference type="ARBA" id="ARBA00022824"/>
    </source>
</evidence>
<reference evidence="11" key="1">
    <citation type="submission" date="2022-11" db="UniProtKB">
        <authorList>
            <consortium name="WormBaseParasite"/>
        </authorList>
    </citation>
    <scope>IDENTIFICATION</scope>
</reference>
<feature type="region of interest" description="Disordered" evidence="8">
    <location>
        <begin position="703"/>
        <end position="738"/>
    </location>
</feature>
<evidence type="ECO:0000256" key="7">
    <source>
        <dbReference type="ARBA" id="ARBA00023136"/>
    </source>
</evidence>
<evidence type="ECO:0000256" key="4">
    <source>
        <dbReference type="ARBA" id="ARBA00022692"/>
    </source>
</evidence>
<feature type="transmembrane region" description="Helical" evidence="9">
    <location>
        <begin position="369"/>
        <end position="392"/>
    </location>
</feature>
<dbReference type="PANTHER" id="PTHR13071">
    <property type="entry name" value="MITOCHONDRIAL 28S RIBOSOMAL PROTEIN S22"/>
    <property type="match status" value="1"/>
</dbReference>
<feature type="region of interest" description="Disordered" evidence="8">
    <location>
        <begin position="752"/>
        <end position="771"/>
    </location>
</feature>
<evidence type="ECO:0000313" key="11">
    <source>
        <dbReference type="WBParaSite" id="Gr19_v10_g16160.t1"/>
    </source>
</evidence>
<dbReference type="GO" id="GO:0016757">
    <property type="term" value="F:glycosyltransferase activity"/>
    <property type="evidence" value="ECO:0007669"/>
    <property type="project" value="UniProtKB-KW"/>
</dbReference>